<evidence type="ECO:0000313" key="2">
    <source>
        <dbReference type="Proteomes" id="UP001445076"/>
    </source>
</evidence>
<organism evidence="1 2">
    <name type="scientific">Cherax quadricarinatus</name>
    <name type="common">Australian red claw crayfish</name>
    <dbReference type="NCBI Taxonomy" id="27406"/>
    <lineage>
        <taxon>Eukaryota</taxon>
        <taxon>Metazoa</taxon>
        <taxon>Ecdysozoa</taxon>
        <taxon>Arthropoda</taxon>
        <taxon>Crustacea</taxon>
        <taxon>Multicrustacea</taxon>
        <taxon>Malacostraca</taxon>
        <taxon>Eumalacostraca</taxon>
        <taxon>Eucarida</taxon>
        <taxon>Decapoda</taxon>
        <taxon>Pleocyemata</taxon>
        <taxon>Astacidea</taxon>
        <taxon>Parastacoidea</taxon>
        <taxon>Parastacidae</taxon>
        <taxon>Cherax</taxon>
    </lineage>
</organism>
<reference evidence="1 2" key="1">
    <citation type="journal article" date="2024" name="BMC Genomics">
        <title>Genome assembly of redclaw crayfish (Cherax quadricarinatus) provides insights into its immune adaptation and hypoxia tolerance.</title>
        <authorList>
            <person name="Liu Z."/>
            <person name="Zheng J."/>
            <person name="Li H."/>
            <person name="Fang K."/>
            <person name="Wang S."/>
            <person name="He J."/>
            <person name="Zhou D."/>
            <person name="Weng S."/>
            <person name="Chi M."/>
            <person name="Gu Z."/>
            <person name="He J."/>
            <person name="Li F."/>
            <person name="Wang M."/>
        </authorList>
    </citation>
    <scope>NUCLEOTIDE SEQUENCE [LARGE SCALE GENOMIC DNA]</scope>
    <source>
        <strain evidence="1">ZL_2023a</strain>
    </source>
</reference>
<dbReference type="EMBL" id="JARKIK010003341">
    <property type="protein sequence ID" value="KAK8719004.1"/>
    <property type="molecule type" value="Genomic_DNA"/>
</dbReference>
<feature type="non-terminal residue" evidence="1">
    <location>
        <position position="1"/>
    </location>
</feature>
<protein>
    <submittedName>
        <fullName evidence="1">Uncharacterized protein</fullName>
    </submittedName>
</protein>
<accession>A0AAW0VPJ5</accession>
<name>A0AAW0VPJ5_CHEQU</name>
<dbReference type="AlphaFoldDB" id="A0AAW0VPJ5"/>
<feature type="non-terminal residue" evidence="1">
    <location>
        <position position="219"/>
    </location>
</feature>
<sequence length="219" mass="25661">DLGKNKNHERKLLLKEDSSAMIEKAEIDCQKSCKTITECHRNGKQDLKSNNDLSTLPSLMKDNARVFTDLQETELVKCIKEADLLFNKMTLKELRKFVYDFTVKFNEVIDIPLWDFDGLADTAWYKRFIQRHPCISKRRVNKKGIREIIFNSTSINYILDTVPDSVLASRNPKIYISKENPMTQYSRPLDKKFLDTSDNFLLKIDCVYASKKDNIKHEW</sequence>
<comment type="caution">
    <text evidence="1">The sequence shown here is derived from an EMBL/GenBank/DDBJ whole genome shotgun (WGS) entry which is preliminary data.</text>
</comment>
<proteinExistence type="predicted"/>
<keyword evidence="2" id="KW-1185">Reference proteome</keyword>
<dbReference type="Proteomes" id="UP001445076">
    <property type="component" value="Unassembled WGS sequence"/>
</dbReference>
<gene>
    <name evidence="1" type="ORF">OTU49_014308</name>
</gene>
<evidence type="ECO:0000313" key="1">
    <source>
        <dbReference type="EMBL" id="KAK8719004.1"/>
    </source>
</evidence>